<dbReference type="CDD" id="cd06260">
    <property type="entry name" value="DUF820-like"/>
    <property type="match status" value="1"/>
</dbReference>
<dbReference type="InterPro" id="IPR008538">
    <property type="entry name" value="Uma2"/>
</dbReference>
<proteinExistence type="predicted"/>
<evidence type="ECO:0000313" key="2">
    <source>
        <dbReference type="EMBL" id="SDX70068.1"/>
    </source>
</evidence>
<dbReference type="GO" id="GO:0004519">
    <property type="term" value="F:endonuclease activity"/>
    <property type="evidence" value="ECO:0007669"/>
    <property type="project" value="UniProtKB-KW"/>
</dbReference>
<dbReference type="Proteomes" id="UP000198672">
    <property type="component" value="Unassembled WGS sequence"/>
</dbReference>
<dbReference type="InterPro" id="IPR011335">
    <property type="entry name" value="Restrct_endonuc-II-like"/>
</dbReference>
<accession>A0A1H3DVC6</accession>
<dbReference type="EMBL" id="FNOW01000010">
    <property type="protein sequence ID" value="SDX70068.1"/>
    <property type="molecule type" value="Genomic_DNA"/>
</dbReference>
<keyword evidence="2" id="KW-0378">Hydrolase</keyword>
<dbReference type="RefSeq" id="WP_177168983.1">
    <property type="nucleotide sequence ID" value="NZ_FNOW01000010.1"/>
</dbReference>
<name>A0A1H3DVC6_ALLWA</name>
<dbReference type="PANTHER" id="PTHR36558:SF1">
    <property type="entry name" value="RESTRICTION ENDONUCLEASE DOMAIN-CONTAINING PROTEIN-RELATED"/>
    <property type="match status" value="1"/>
</dbReference>
<gene>
    <name evidence="2" type="ORF">SAMN05421644_11017</name>
</gene>
<sequence length="196" mass="22084">MSAAAPDRNAPLTHAAYFQLEQADDWRYEYLAGDVFAMAGGSESHALIAANTLGTLSLALRGRPCRVYGSDMKLHLAALDKFCYPDLMVLCEAGRRTPRYVEAPQLIVEVLSASTESYDRGLKFEHYRTIPELTDYLLLDQTRPHAELFSRQGHAPLWTLTESTGWHSVITLNHWDIELALAELYRDVAFNLTSEH</sequence>
<feature type="domain" description="Putative restriction endonuclease" evidence="1">
    <location>
        <begin position="16"/>
        <end position="163"/>
    </location>
</feature>
<dbReference type="Gene3D" id="3.90.1570.10">
    <property type="entry name" value="tt1808, chain A"/>
    <property type="match status" value="1"/>
</dbReference>
<protein>
    <submittedName>
        <fullName evidence="2">Endonuclease, Uma2 family (Restriction endonuclease fold)</fullName>
    </submittedName>
</protein>
<keyword evidence="2" id="KW-0540">Nuclease</keyword>
<dbReference type="PANTHER" id="PTHR36558">
    <property type="entry name" value="GLR1098 PROTEIN"/>
    <property type="match status" value="1"/>
</dbReference>
<dbReference type="SUPFAM" id="SSF52980">
    <property type="entry name" value="Restriction endonuclease-like"/>
    <property type="match status" value="1"/>
</dbReference>
<keyword evidence="3" id="KW-1185">Reference proteome</keyword>
<organism evidence="2 3">
    <name type="scientific">Allochromatium warmingii</name>
    <name type="common">Chromatium warmingii</name>
    <dbReference type="NCBI Taxonomy" id="61595"/>
    <lineage>
        <taxon>Bacteria</taxon>
        <taxon>Pseudomonadati</taxon>
        <taxon>Pseudomonadota</taxon>
        <taxon>Gammaproteobacteria</taxon>
        <taxon>Chromatiales</taxon>
        <taxon>Chromatiaceae</taxon>
        <taxon>Allochromatium</taxon>
    </lineage>
</organism>
<dbReference type="InterPro" id="IPR012296">
    <property type="entry name" value="Nuclease_put_TT1808"/>
</dbReference>
<evidence type="ECO:0000259" key="1">
    <source>
        <dbReference type="Pfam" id="PF05685"/>
    </source>
</evidence>
<evidence type="ECO:0000313" key="3">
    <source>
        <dbReference type="Proteomes" id="UP000198672"/>
    </source>
</evidence>
<dbReference type="AlphaFoldDB" id="A0A1H3DVC6"/>
<dbReference type="STRING" id="61595.SAMN05421644_11017"/>
<dbReference type="Pfam" id="PF05685">
    <property type="entry name" value="Uma2"/>
    <property type="match status" value="1"/>
</dbReference>
<reference evidence="3" key="1">
    <citation type="submission" date="2016-10" db="EMBL/GenBank/DDBJ databases">
        <authorList>
            <person name="Varghese N."/>
            <person name="Submissions S."/>
        </authorList>
    </citation>
    <scope>NUCLEOTIDE SEQUENCE [LARGE SCALE GENOMIC DNA]</scope>
    <source>
        <strain evidence="3">DSM 173</strain>
    </source>
</reference>
<keyword evidence="2" id="KW-0255">Endonuclease</keyword>